<organism evidence="4 5">
    <name type="scientific">Ceratitis capitata</name>
    <name type="common">Mediterranean fruit fly</name>
    <name type="synonym">Tephritis capitata</name>
    <dbReference type="NCBI Taxonomy" id="7213"/>
    <lineage>
        <taxon>Eukaryota</taxon>
        <taxon>Metazoa</taxon>
        <taxon>Ecdysozoa</taxon>
        <taxon>Arthropoda</taxon>
        <taxon>Hexapoda</taxon>
        <taxon>Insecta</taxon>
        <taxon>Pterygota</taxon>
        <taxon>Neoptera</taxon>
        <taxon>Endopterygota</taxon>
        <taxon>Diptera</taxon>
        <taxon>Brachycera</taxon>
        <taxon>Muscomorpha</taxon>
        <taxon>Tephritoidea</taxon>
        <taxon>Tephritidae</taxon>
        <taxon>Ceratitis</taxon>
        <taxon>Ceratitis</taxon>
    </lineage>
</organism>
<feature type="domain" description="AB hydrolase-1" evidence="3">
    <location>
        <begin position="32"/>
        <end position="294"/>
    </location>
</feature>
<dbReference type="Proteomes" id="UP000606786">
    <property type="component" value="Unassembled WGS sequence"/>
</dbReference>
<accession>A0A811UUR1</accession>
<evidence type="ECO:0000256" key="1">
    <source>
        <dbReference type="ARBA" id="ARBA00008645"/>
    </source>
</evidence>
<dbReference type="SUPFAM" id="SSF53474">
    <property type="entry name" value="alpha/beta-Hydrolases"/>
    <property type="match status" value="1"/>
</dbReference>
<dbReference type="Pfam" id="PF00561">
    <property type="entry name" value="Abhydrolase_1"/>
    <property type="match status" value="1"/>
</dbReference>
<dbReference type="KEGG" id="ccat:101449212"/>
<evidence type="ECO:0000313" key="5">
    <source>
        <dbReference type="Proteomes" id="UP000606786"/>
    </source>
</evidence>
<name>A0A811UUR1_CERCA</name>
<dbReference type="Gene3D" id="3.40.50.1820">
    <property type="entry name" value="alpha/beta hydrolase"/>
    <property type="match status" value="1"/>
</dbReference>
<comment type="similarity">
    <text evidence="1">Belongs to the AB hydrolase superfamily.</text>
</comment>
<keyword evidence="5" id="KW-1185">Reference proteome</keyword>
<dbReference type="AlphaFoldDB" id="A0A811UUR1"/>
<reference evidence="4" key="1">
    <citation type="submission" date="2020-11" db="EMBL/GenBank/DDBJ databases">
        <authorList>
            <person name="Whitehead M."/>
        </authorList>
    </citation>
    <scope>NUCLEOTIDE SEQUENCE</scope>
    <source>
        <strain evidence="4">EGII</strain>
    </source>
</reference>
<keyword evidence="2" id="KW-0378">Hydrolase</keyword>
<evidence type="ECO:0000259" key="3">
    <source>
        <dbReference type="Pfam" id="PF00561"/>
    </source>
</evidence>
<evidence type="ECO:0000313" key="4">
    <source>
        <dbReference type="EMBL" id="CAD7002922.1"/>
    </source>
</evidence>
<dbReference type="PANTHER" id="PTHR43798">
    <property type="entry name" value="MONOACYLGLYCEROL LIPASE"/>
    <property type="match status" value="1"/>
</dbReference>
<gene>
    <name evidence="4" type="ORF">CCAP1982_LOCUS11388</name>
</gene>
<comment type="caution">
    <text evidence="4">The sequence shown here is derived from an EMBL/GenBank/DDBJ whole genome shotgun (WGS) entry which is preliminary data.</text>
</comment>
<sequence>MVDQRATKFTEIQIPVPWGHVCGRWYGNQSIPPLIALHGWLDNCGTFAKLAPLIAEAAGSVLCIDLPGHGHSSHLPVGILYDNLEFVRILMRLMKAYNWTKISLMGHSMGGAIGFYFASLHPSKVDLLISIDVVLRRFFKPNYAVEALKYTMSKALLDNQRLVDATPLQEPPSYTFAECERLLYEGSGRSMLLENCKYILERNLSRSKKFPQKYYFSRDTRLKYLIDLNPEEVLSKAMAKRISDAEIPFMVIRGGASTNIDSASKELIRFLSEHNKNFETHLIADGTHHFHLDQPVVVANMIIPFLKRYRPLTVLEAQQQQQQQLVGIKGELLPKGKL</sequence>
<dbReference type="InterPro" id="IPR000639">
    <property type="entry name" value="Epox_hydrolase-like"/>
</dbReference>
<evidence type="ECO:0000256" key="2">
    <source>
        <dbReference type="ARBA" id="ARBA00022801"/>
    </source>
</evidence>
<dbReference type="PRINTS" id="PR00412">
    <property type="entry name" value="EPOXHYDRLASE"/>
</dbReference>
<protein>
    <submittedName>
        <fullName evidence="4">(Mediterranean fruit fly) hypothetical protein</fullName>
    </submittedName>
</protein>
<dbReference type="InterPro" id="IPR000073">
    <property type="entry name" value="AB_hydrolase_1"/>
</dbReference>
<dbReference type="GO" id="GO:0016020">
    <property type="term" value="C:membrane"/>
    <property type="evidence" value="ECO:0007669"/>
    <property type="project" value="TreeGrafter"/>
</dbReference>
<dbReference type="InterPro" id="IPR050266">
    <property type="entry name" value="AB_hydrolase_sf"/>
</dbReference>
<dbReference type="GO" id="GO:0016787">
    <property type="term" value="F:hydrolase activity"/>
    <property type="evidence" value="ECO:0007669"/>
    <property type="project" value="UniProtKB-KW"/>
</dbReference>
<dbReference type="InterPro" id="IPR029058">
    <property type="entry name" value="AB_hydrolase_fold"/>
</dbReference>
<dbReference type="PANTHER" id="PTHR43798:SF14">
    <property type="entry name" value="SERINE HYDROLASE-LIKE PROTEIN DDB_G0286239"/>
    <property type="match status" value="1"/>
</dbReference>
<dbReference type="EMBL" id="CAJHJT010000034">
    <property type="protein sequence ID" value="CAD7002922.1"/>
    <property type="molecule type" value="Genomic_DNA"/>
</dbReference>
<dbReference type="PRINTS" id="PR00111">
    <property type="entry name" value="ABHYDROLASE"/>
</dbReference>
<proteinExistence type="inferred from homology"/>
<dbReference type="OrthoDB" id="190201at2759"/>